<accession>A0A3P9M6N8</accession>
<dbReference type="AlphaFoldDB" id="A0A3P9M6N8"/>
<dbReference type="SUPFAM" id="SSF50814">
    <property type="entry name" value="Lipocalins"/>
    <property type="match status" value="1"/>
</dbReference>
<reference evidence="2" key="4">
    <citation type="submission" date="2025-09" db="UniProtKB">
        <authorList>
            <consortium name="Ensembl"/>
        </authorList>
    </citation>
    <scope>IDENTIFICATION</scope>
    <source>
        <strain evidence="2">HNI</strain>
    </source>
</reference>
<dbReference type="Ensembl" id="ENSORLT00020018092.1">
    <property type="protein sequence ID" value="ENSORLP00020028619.1"/>
    <property type="gene ID" value="ENSORLG00020012210.1"/>
</dbReference>
<evidence type="ECO:0000313" key="3">
    <source>
        <dbReference type="Proteomes" id="UP000265180"/>
    </source>
</evidence>
<evidence type="ECO:0000256" key="1">
    <source>
        <dbReference type="ARBA" id="ARBA00008390"/>
    </source>
</evidence>
<name>A0A3P9M6N8_ORYLA</name>
<organism evidence="2 3">
    <name type="scientific">Oryzias latipes</name>
    <name type="common">Japanese rice fish</name>
    <name type="synonym">Japanese killifish</name>
    <dbReference type="NCBI Taxonomy" id="8090"/>
    <lineage>
        <taxon>Eukaryota</taxon>
        <taxon>Metazoa</taxon>
        <taxon>Chordata</taxon>
        <taxon>Craniata</taxon>
        <taxon>Vertebrata</taxon>
        <taxon>Euteleostomi</taxon>
        <taxon>Actinopterygii</taxon>
        <taxon>Neopterygii</taxon>
        <taxon>Teleostei</taxon>
        <taxon>Neoteleostei</taxon>
        <taxon>Acanthomorphata</taxon>
        <taxon>Ovalentaria</taxon>
        <taxon>Atherinomorphae</taxon>
        <taxon>Beloniformes</taxon>
        <taxon>Adrianichthyidae</taxon>
        <taxon>Oryziinae</taxon>
        <taxon>Oryzias</taxon>
    </lineage>
</organism>
<proteinExistence type="inferred from homology"/>
<reference evidence="2" key="3">
    <citation type="submission" date="2025-08" db="UniProtKB">
        <authorList>
            <consortium name="Ensembl"/>
        </authorList>
    </citation>
    <scope>IDENTIFICATION</scope>
    <source>
        <strain evidence="2">HNI</strain>
    </source>
</reference>
<dbReference type="InterPro" id="IPR031259">
    <property type="entry name" value="ILBP"/>
</dbReference>
<comment type="similarity">
    <text evidence="1">Belongs to the calycin superfamily. Fatty-acid binding protein (FABP) family.</text>
</comment>
<dbReference type="Proteomes" id="UP000265180">
    <property type="component" value="Chromosome 11"/>
</dbReference>
<dbReference type="PANTHER" id="PTHR11955">
    <property type="entry name" value="FATTY ACID BINDING PROTEIN"/>
    <property type="match status" value="1"/>
</dbReference>
<dbReference type="InterPro" id="IPR012674">
    <property type="entry name" value="Calycin"/>
</dbReference>
<reference evidence="2 3" key="2">
    <citation type="submission" date="2017-04" db="EMBL/GenBank/DDBJ databases">
        <title>CpG methylation of centromeres and impact of large insertions on vertebrate speciation.</title>
        <authorList>
            <person name="Ichikawa K."/>
            <person name="Yoshimura J."/>
            <person name="Morishita S."/>
        </authorList>
    </citation>
    <scope>NUCLEOTIDE SEQUENCE</scope>
    <source>
        <strain evidence="2 3">HNI</strain>
    </source>
</reference>
<dbReference type="Pfam" id="PF14651">
    <property type="entry name" value="Lipocalin_7"/>
    <property type="match status" value="1"/>
</dbReference>
<protein>
    <submittedName>
        <fullName evidence="2">Fatty acid binding protein 10b, liver basic</fullName>
    </submittedName>
</protein>
<dbReference type="Gene3D" id="2.40.128.20">
    <property type="match status" value="1"/>
</dbReference>
<dbReference type="GO" id="GO:0008289">
    <property type="term" value="F:lipid binding"/>
    <property type="evidence" value="ECO:0007669"/>
    <property type="project" value="InterPro"/>
</dbReference>
<reference key="1">
    <citation type="journal article" date="2007" name="Nature">
        <title>The medaka draft genome and insights into vertebrate genome evolution.</title>
        <authorList>
            <person name="Kasahara M."/>
            <person name="Naruse K."/>
            <person name="Sasaki S."/>
            <person name="Nakatani Y."/>
            <person name="Qu W."/>
            <person name="Ahsan B."/>
            <person name="Yamada T."/>
            <person name="Nagayasu Y."/>
            <person name="Doi K."/>
            <person name="Kasai Y."/>
            <person name="Jindo T."/>
            <person name="Kobayashi D."/>
            <person name="Shimada A."/>
            <person name="Toyoda A."/>
            <person name="Kuroki Y."/>
            <person name="Fujiyama A."/>
            <person name="Sasaki T."/>
            <person name="Shimizu A."/>
            <person name="Asakawa S."/>
            <person name="Shimizu N."/>
            <person name="Hashimoto S."/>
            <person name="Yang J."/>
            <person name="Lee Y."/>
            <person name="Matsushima K."/>
            <person name="Sugano S."/>
            <person name="Sakaizumi M."/>
            <person name="Narita T."/>
            <person name="Ohishi K."/>
            <person name="Haga S."/>
            <person name="Ohta F."/>
            <person name="Nomoto H."/>
            <person name="Nogata K."/>
            <person name="Morishita T."/>
            <person name="Endo T."/>
            <person name="Shin-I T."/>
            <person name="Takeda H."/>
            <person name="Morishita S."/>
            <person name="Kohara Y."/>
        </authorList>
    </citation>
    <scope>NUCLEOTIDE SEQUENCE [LARGE SCALE GENOMIC DNA]</scope>
    <source>
        <strain>Hd-rR</strain>
    </source>
</reference>
<evidence type="ECO:0000313" key="2">
    <source>
        <dbReference type="Ensembl" id="ENSORLP00020028619.1"/>
    </source>
</evidence>
<sequence>MYTQGAPEMIVKMRKDVKPVVVIEQNGKDFVYTIKTPMFTRVYSFTLGQETEIPSVDGRKVKCIIREENGKLIGEADKFTSVREIRGDEMTEVSKQQSSFFFKHIYLKVKSSFCGSAFSDHHFWFSNIHQQKQTGLKSFWRSSPEVPYAKIIIFVDELFN</sequence>